<sequence>MHVEKLFPKLGAFRGETTRLHPRPGRPDASVSSVGGPLLWPADEPWPVCTEPHKRSRGYRVADIRRSRRLLADAWARDRPTAEEGALLTELGRRHRVPDVTDTDPIPLVALAQVYRRDVPGLLPGPDGCDLLQVLWCPFEAHGPTRYGLAPHVRWRHSDQVSVPLHAPPQPTVVGFGGSVAEPCVLHPEQVVTYPDAGSLPARLGKKIDAWDEARELEEAEHHDELVTYQHDLSIPHGCRVGGFPSWHTTDFYPMNCEACAAPMVLLLTVHSREWDGAHGSWMPTEEWDVAEHLRDRCPTKLEIGRDGLLNIFACPTEPGHPHRYNMQ</sequence>
<organism evidence="2 3">
    <name type="scientific">Streptomyces chryseus</name>
    <dbReference type="NCBI Taxonomy" id="68186"/>
    <lineage>
        <taxon>Bacteria</taxon>
        <taxon>Bacillati</taxon>
        <taxon>Actinomycetota</taxon>
        <taxon>Actinomycetes</taxon>
        <taxon>Kitasatosporales</taxon>
        <taxon>Streptomycetaceae</taxon>
        <taxon>Streptomyces</taxon>
    </lineage>
</organism>
<dbReference type="EMBL" id="BMVO01000008">
    <property type="protein sequence ID" value="GHB04816.1"/>
    <property type="molecule type" value="Genomic_DNA"/>
</dbReference>
<evidence type="ECO:0000313" key="2">
    <source>
        <dbReference type="EMBL" id="GHB04816.1"/>
    </source>
</evidence>
<dbReference type="Gene3D" id="2.30.320.10">
    <property type="entry name" value="YwqG-like"/>
    <property type="match status" value="1"/>
</dbReference>
<proteinExistence type="predicted"/>
<evidence type="ECO:0000256" key="1">
    <source>
        <dbReference type="SAM" id="MobiDB-lite"/>
    </source>
</evidence>
<evidence type="ECO:0000313" key="3">
    <source>
        <dbReference type="Proteomes" id="UP000599437"/>
    </source>
</evidence>
<accession>A0ABQ3DKN0</accession>
<dbReference type="Proteomes" id="UP000599437">
    <property type="component" value="Unassembled WGS sequence"/>
</dbReference>
<name>A0ABQ3DKN0_9ACTN</name>
<gene>
    <name evidence="2" type="ORF">GCM10010346_29730</name>
</gene>
<protein>
    <submittedName>
        <fullName evidence="2">Uncharacterized protein</fullName>
    </submittedName>
</protein>
<reference evidence="3" key="1">
    <citation type="journal article" date="2019" name="Int. J. Syst. Evol. Microbiol.">
        <title>The Global Catalogue of Microorganisms (GCM) 10K type strain sequencing project: providing services to taxonomists for standard genome sequencing and annotation.</title>
        <authorList>
            <consortium name="The Broad Institute Genomics Platform"/>
            <consortium name="The Broad Institute Genome Sequencing Center for Infectious Disease"/>
            <person name="Wu L."/>
            <person name="Ma J."/>
        </authorList>
    </citation>
    <scope>NUCLEOTIDE SEQUENCE [LARGE SCALE GENOMIC DNA]</scope>
    <source>
        <strain evidence="3">JCM 4737</strain>
    </source>
</reference>
<feature type="region of interest" description="Disordered" evidence="1">
    <location>
        <begin position="15"/>
        <end position="36"/>
    </location>
</feature>
<keyword evidence="3" id="KW-1185">Reference proteome</keyword>
<comment type="caution">
    <text evidence="2">The sequence shown here is derived from an EMBL/GenBank/DDBJ whole genome shotgun (WGS) entry which is preliminary data.</text>
</comment>